<comment type="caution">
    <text evidence="4">The sequence shown here is derived from an EMBL/GenBank/DDBJ whole genome shotgun (WGS) entry which is preliminary data.</text>
</comment>
<comment type="similarity">
    <text evidence="1">Belongs to the amidase family.</text>
</comment>
<dbReference type="OrthoDB" id="5175573at2"/>
<protein>
    <submittedName>
        <fullName evidence="4">Amidase</fullName>
    </submittedName>
</protein>
<dbReference type="GO" id="GO:0003824">
    <property type="term" value="F:catalytic activity"/>
    <property type="evidence" value="ECO:0007669"/>
    <property type="project" value="InterPro"/>
</dbReference>
<dbReference type="Gene3D" id="3.90.1300.10">
    <property type="entry name" value="Amidase signature (AS) domain"/>
    <property type="match status" value="1"/>
</dbReference>
<dbReference type="RefSeq" id="WP_141975149.1">
    <property type="nucleotide sequence ID" value="NZ_VFPP01000001.1"/>
</dbReference>
<dbReference type="InterPro" id="IPR036928">
    <property type="entry name" value="AS_sf"/>
</dbReference>
<reference evidence="4 5" key="1">
    <citation type="submission" date="2019-06" db="EMBL/GenBank/DDBJ databases">
        <title>Sequencing the genomes of 1000 actinobacteria strains.</title>
        <authorList>
            <person name="Klenk H.-P."/>
        </authorList>
    </citation>
    <scope>NUCLEOTIDE SEQUENCE [LARGE SCALE GENOMIC DNA]</scope>
    <source>
        <strain evidence="4 5">DSM 45456</strain>
    </source>
</reference>
<dbReference type="Pfam" id="PF01425">
    <property type="entry name" value="Amidase"/>
    <property type="match status" value="1"/>
</dbReference>
<sequence>MTQPHELTALEQARAVRDGQLTPFELVEHHLDRIDRLDGEVGAYLAVTADRARAEAAAALVALRDGEDVSPLHGVPIAVKDNVAVAGVRFTSGSAAHADRVAEHDDDVVVRLRRSGMALLGKTNLGEFALPCYTENAIAPPTRNPWDPRRTPGGSSGGSAAAVAAGLAPLAHGTDLGGSIRIPASACGLVGVKPSRGLVDDGTGPDPFGLSVDGPLARTVGDAAALLDVLAGAAPGGPRAGSLLDHARRDPGRLRIAAMATPMVPDVEPHPDCVAAHRTTGELLEQLGHHVDEVVVPADYALVEAFGAVLAVVAALPPVADEDATMPFTRYLRELSGGVTGVRLARAVGAFRLAGRRLARELYGHYDVVLSPTLAEPPGILGSLRDDADPAAEFGRMAAFMPYTALANICGLPSVNVPGCWNDEGLPIGVMLTGRHGEDATLIALAARLESARPWSGRTAAPR</sequence>
<dbReference type="PROSITE" id="PS00571">
    <property type="entry name" value="AMIDASES"/>
    <property type="match status" value="1"/>
</dbReference>
<name>A0A543J6H0_9PSEU</name>
<dbReference type="InterPro" id="IPR023631">
    <property type="entry name" value="Amidase_dom"/>
</dbReference>
<proteinExistence type="inferred from homology"/>
<dbReference type="SUPFAM" id="SSF75304">
    <property type="entry name" value="Amidase signature (AS) enzymes"/>
    <property type="match status" value="1"/>
</dbReference>
<dbReference type="PANTHER" id="PTHR11895">
    <property type="entry name" value="TRANSAMIDASE"/>
    <property type="match status" value="1"/>
</dbReference>
<gene>
    <name evidence="4" type="ORF">FHX81_0674</name>
</gene>
<evidence type="ECO:0000313" key="4">
    <source>
        <dbReference type="EMBL" id="TQM78407.1"/>
    </source>
</evidence>
<organism evidence="4 5">
    <name type="scientific">Saccharothrix saharensis</name>
    <dbReference type="NCBI Taxonomy" id="571190"/>
    <lineage>
        <taxon>Bacteria</taxon>
        <taxon>Bacillati</taxon>
        <taxon>Actinomycetota</taxon>
        <taxon>Actinomycetes</taxon>
        <taxon>Pseudonocardiales</taxon>
        <taxon>Pseudonocardiaceae</taxon>
        <taxon>Saccharothrix</taxon>
    </lineage>
</organism>
<dbReference type="EMBL" id="VFPP01000001">
    <property type="protein sequence ID" value="TQM78407.1"/>
    <property type="molecule type" value="Genomic_DNA"/>
</dbReference>
<dbReference type="InterPro" id="IPR000120">
    <property type="entry name" value="Amidase"/>
</dbReference>
<dbReference type="PANTHER" id="PTHR11895:SF7">
    <property type="entry name" value="GLUTAMYL-TRNA(GLN) AMIDOTRANSFERASE SUBUNIT A, MITOCHONDRIAL"/>
    <property type="match status" value="1"/>
</dbReference>
<evidence type="ECO:0000256" key="2">
    <source>
        <dbReference type="SAM" id="MobiDB-lite"/>
    </source>
</evidence>
<feature type="region of interest" description="Disordered" evidence="2">
    <location>
        <begin position="140"/>
        <end position="160"/>
    </location>
</feature>
<dbReference type="AlphaFoldDB" id="A0A543J6H0"/>
<keyword evidence="5" id="KW-1185">Reference proteome</keyword>
<accession>A0A543J6H0</accession>
<dbReference type="Proteomes" id="UP000316628">
    <property type="component" value="Unassembled WGS sequence"/>
</dbReference>
<feature type="domain" description="Amidase" evidence="3">
    <location>
        <begin position="25"/>
        <end position="442"/>
    </location>
</feature>
<evidence type="ECO:0000259" key="3">
    <source>
        <dbReference type="Pfam" id="PF01425"/>
    </source>
</evidence>
<dbReference type="InterPro" id="IPR020556">
    <property type="entry name" value="Amidase_CS"/>
</dbReference>
<evidence type="ECO:0000313" key="5">
    <source>
        <dbReference type="Proteomes" id="UP000316628"/>
    </source>
</evidence>
<evidence type="ECO:0000256" key="1">
    <source>
        <dbReference type="ARBA" id="ARBA00009199"/>
    </source>
</evidence>